<protein>
    <recommendedName>
        <fullName evidence="12">Laccase</fullName>
    </recommendedName>
</protein>
<organism evidence="10 11">
    <name type="scientific">Cylindrodendrum hubeiense</name>
    <dbReference type="NCBI Taxonomy" id="595255"/>
    <lineage>
        <taxon>Eukaryota</taxon>
        <taxon>Fungi</taxon>
        <taxon>Dikarya</taxon>
        <taxon>Ascomycota</taxon>
        <taxon>Pezizomycotina</taxon>
        <taxon>Sordariomycetes</taxon>
        <taxon>Hypocreomycetidae</taxon>
        <taxon>Hypocreales</taxon>
        <taxon>Nectriaceae</taxon>
        <taxon>Cylindrodendrum</taxon>
    </lineage>
</organism>
<evidence type="ECO:0000313" key="11">
    <source>
        <dbReference type="Proteomes" id="UP000722485"/>
    </source>
</evidence>
<reference evidence="10" key="1">
    <citation type="submission" date="2020-03" db="EMBL/GenBank/DDBJ databases">
        <title>Draft Genome Sequence of Cylindrodendrum hubeiense.</title>
        <authorList>
            <person name="Buettner E."/>
            <person name="Kellner H."/>
        </authorList>
    </citation>
    <scope>NUCLEOTIDE SEQUENCE</scope>
    <source>
        <strain evidence="10">IHI 201604</strain>
    </source>
</reference>
<feature type="domain" description="Plastocyanin-like" evidence="8">
    <location>
        <begin position="171"/>
        <end position="317"/>
    </location>
</feature>
<dbReference type="Pfam" id="PF00394">
    <property type="entry name" value="Cu-oxidase"/>
    <property type="match status" value="1"/>
</dbReference>
<evidence type="ECO:0000256" key="3">
    <source>
        <dbReference type="ARBA" id="ARBA00022737"/>
    </source>
</evidence>
<keyword evidence="7" id="KW-0732">Signal</keyword>
<feature type="domain" description="Plastocyanin-like" evidence="9">
    <location>
        <begin position="48"/>
        <end position="160"/>
    </location>
</feature>
<evidence type="ECO:0000259" key="8">
    <source>
        <dbReference type="Pfam" id="PF00394"/>
    </source>
</evidence>
<evidence type="ECO:0000313" key="10">
    <source>
        <dbReference type="EMBL" id="KAF7556688.1"/>
    </source>
</evidence>
<evidence type="ECO:0000256" key="7">
    <source>
        <dbReference type="SAM" id="SignalP"/>
    </source>
</evidence>
<feature type="chain" id="PRO_5040484307" description="Laccase" evidence="7">
    <location>
        <begin position="20"/>
        <end position="482"/>
    </location>
</feature>
<dbReference type="InterPro" id="IPR011707">
    <property type="entry name" value="Cu-oxidase-like_N"/>
</dbReference>
<dbReference type="PANTHER" id="PTHR11709:SF502">
    <property type="entry name" value="MULTICOPPER OXIDASE"/>
    <property type="match status" value="1"/>
</dbReference>
<dbReference type="CDD" id="cd13854">
    <property type="entry name" value="CuRO_1_MaLCC_like"/>
    <property type="match status" value="1"/>
</dbReference>
<evidence type="ECO:0008006" key="12">
    <source>
        <dbReference type="Google" id="ProtNLM"/>
    </source>
</evidence>
<keyword evidence="2" id="KW-0479">Metal-binding</keyword>
<keyword evidence="3" id="KW-0677">Repeat</keyword>
<dbReference type="AlphaFoldDB" id="A0A9P5HN79"/>
<dbReference type="SUPFAM" id="SSF49503">
    <property type="entry name" value="Cupredoxins"/>
    <property type="match status" value="3"/>
</dbReference>
<accession>A0A9P5HN79</accession>
<comment type="caution">
    <text evidence="10">The sequence shown here is derived from an EMBL/GenBank/DDBJ whole genome shotgun (WGS) entry which is preliminary data.</text>
</comment>
<evidence type="ECO:0000256" key="5">
    <source>
        <dbReference type="ARBA" id="ARBA00023008"/>
    </source>
</evidence>
<dbReference type="InterPro" id="IPR008972">
    <property type="entry name" value="Cupredoxin"/>
</dbReference>
<evidence type="ECO:0000256" key="1">
    <source>
        <dbReference type="ARBA" id="ARBA00010609"/>
    </source>
</evidence>
<dbReference type="Proteomes" id="UP000722485">
    <property type="component" value="Unassembled WGS sequence"/>
</dbReference>
<evidence type="ECO:0000256" key="6">
    <source>
        <dbReference type="ARBA" id="ARBA00023180"/>
    </source>
</evidence>
<name>A0A9P5HN79_9HYPO</name>
<dbReference type="FunFam" id="2.60.40.420:FF:000021">
    <property type="entry name" value="Extracellular dihydrogeodin oxidase/laccase"/>
    <property type="match status" value="1"/>
</dbReference>
<sequence>MKALKGLVLIGIAISGALTASVPGVNYTEQPMDTGVTREYWLELTDMIVAPDGVPRRAMAVNGSIPGPTLFADWGDTLKVHVTNKLTTSLNGTSIHFHGIRQNYTSSADGVTSITQCPLAVGQSTTYTWKALQYGSTWYHSHFGLQAWEGVFGGIIINGPATANYDEDLGVTFLNDWDHETADAMYPAAQHGAPTLDNGLINGTNVYGADGSSSQTGSRFNVRFQAGTSYRLRLVNAAIDTHFKFSIDDHTIKVIASDLVPIQPYETTVLNIGMGQRYDIIITADQARKAENFWMRAIPQVACSLNSNPDNIKGIVYYGRRPRTPSTIGYDFVDSCDDETDIIVPYISKVVSPAKWNKLEVATGAANSAGLFRWLLNSTTMVVDWRKPTLQAVIDDNVNYAAQEAIIELDEANKWVYFMLETTFPAAHPIHLHEGFALQFIERKSEIAATVSRSEEERLNKICKGWDKFQNALGIVQDDSGV</sequence>
<keyword evidence="5" id="KW-0186">Copper</keyword>
<evidence type="ECO:0000256" key="2">
    <source>
        <dbReference type="ARBA" id="ARBA00022723"/>
    </source>
</evidence>
<feature type="signal peptide" evidence="7">
    <location>
        <begin position="1"/>
        <end position="19"/>
    </location>
</feature>
<dbReference type="Pfam" id="PF07732">
    <property type="entry name" value="Cu-oxidase_3"/>
    <property type="match status" value="1"/>
</dbReference>
<keyword evidence="6" id="KW-0325">Glycoprotein</keyword>
<dbReference type="GO" id="GO:0016491">
    <property type="term" value="F:oxidoreductase activity"/>
    <property type="evidence" value="ECO:0007669"/>
    <property type="project" value="UniProtKB-KW"/>
</dbReference>
<evidence type="ECO:0000259" key="9">
    <source>
        <dbReference type="Pfam" id="PF07732"/>
    </source>
</evidence>
<dbReference type="EMBL" id="JAANBB010000010">
    <property type="protein sequence ID" value="KAF7556688.1"/>
    <property type="molecule type" value="Genomic_DNA"/>
</dbReference>
<keyword evidence="11" id="KW-1185">Reference proteome</keyword>
<dbReference type="PANTHER" id="PTHR11709">
    <property type="entry name" value="MULTI-COPPER OXIDASE"/>
    <property type="match status" value="1"/>
</dbReference>
<gene>
    <name evidence="10" type="ORF">G7Z17_g1277</name>
</gene>
<proteinExistence type="inferred from homology"/>
<dbReference type="InterPro" id="IPR045087">
    <property type="entry name" value="Cu-oxidase_fam"/>
</dbReference>
<comment type="similarity">
    <text evidence="1">Belongs to the multicopper oxidase family.</text>
</comment>
<dbReference type="OrthoDB" id="2121828at2759"/>
<dbReference type="InterPro" id="IPR001117">
    <property type="entry name" value="Cu-oxidase_2nd"/>
</dbReference>
<keyword evidence="4" id="KW-0560">Oxidoreductase</keyword>
<dbReference type="Gene3D" id="2.60.40.420">
    <property type="entry name" value="Cupredoxins - blue copper proteins"/>
    <property type="match status" value="4"/>
</dbReference>
<dbReference type="GO" id="GO:0005507">
    <property type="term" value="F:copper ion binding"/>
    <property type="evidence" value="ECO:0007669"/>
    <property type="project" value="InterPro"/>
</dbReference>
<dbReference type="FunFam" id="2.60.40.420:FF:000038">
    <property type="entry name" value="Extracellular dihydrogeodin oxidase/laccase"/>
    <property type="match status" value="1"/>
</dbReference>
<evidence type="ECO:0000256" key="4">
    <source>
        <dbReference type="ARBA" id="ARBA00023002"/>
    </source>
</evidence>
<dbReference type="CDD" id="cd13880">
    <property type="entry name" value="CuRO_2_MaLCC_like"/>
    <property type="match status" value="1"/>
</dbReference>